<dbReference type="OrthoDB" id="79562at2759"/>
<keyword evidence="4" id="KW-0645">Protease</keyword>
<evidence type="ECO:0000256" key="8">
    <source>
        <dbReference type="ARBA" id="ARBA00023049"/>
    </source>
</evidence>
<dbReference type="Pfam" id="PF01433">
    <property type="entry name" value="Peptidase_M1"/>
    <property type="match status" value="1"/>
</dbReference>
<keyword evidence="3" id="KW-0963">Cytoplasm</keyword>
<gene>
    <name evidence="13" type="ORF">C1645_549657</name>
</gene>
<dbReference type="InterPro" id="IPR042097">
    <property type="entry name" value="Aminopeptidase_N-like_N_sf"/>
</dbReference>
<dbReference type="InterPro" id="IPR016024">
    <property type="entry name" value="ARM-type_fold"/>
</dbReference>
<dbReference type="InterPro" id="IPR027268">
    <property type="entry name" value="Peptidase_M4/M1_CTD_sf"/>
</dbReference>
<keyword evidence="6" id="KW-0378">Hydrolase</keyword>
<dbReference type="SUPFAM" id="SSF48371">
    <property type="entry name" value="ARM repeat"/>
    <property type="match status" value="1"/>
</dbReference>
<feature type="binding site" evidence="11">
    <location>
        <position position="293"/>
    </location>
    <ligand>
        <name>Zn(2+)</name>
        <dbReference type="ChEBI" id="CHEBI:29105"/>
        <note>catalytic</note>
    </ligand>
</feature>
<dbReference type="GO" id="GO:0005829">
    <property type="term" value="C:cytosol"/>
    <property type="evidence" value="ECO:0007669"/>
    <property type="project" value="TreeGrafter"/>
</dbReference>
<dbReference type="AlphaFoldDB" id="A0A397T9S9"/>
<protein>
    <submittedName>
        <fullName evidence="13">Peptidase family M1-domain-containing protein</fullName>
    </submittedName>
</protein>
<evidence type="ECO:0000313" key="13">
    <source>
        <dbReference type="EMBL" id="RIA94622.1"/>
    </source>
</evidence>
<keyword evidence="14" id="KW-1185">Reference proteome</keyword>
<comment type="similarity">
    <text evidence="2">Belongs to the peptidase M1 family.</text>
</comment>
<dbReference type="Gene3D" id="2.60.40.1730">
    <property type="entry name" value="tricorn interacting facor f3 domain"/>
    <property type="match status" value="1"/>
</dbReference>
<evidence type="ECO:0000256" key="7">
    <source>
        <dbReference type="ARBA" id="ARBA00022833"/>
    </source>
</evidence>
<feature type="active site" description="Proton donor" evidence="9">
    <location>
        <position position="381"/>
    </location>
</feature>
<dbReference type="GO" id="GO:0006508">
    <property type="term" value="P:proteolysis"/>
    <property type="evidence" value="ECO:0007669"/>
    <property type="project" value="UniProtKB-KW"/>
</dbReference>
<feature type="binding site" evidence="11">
    <location>
        <position position="316"/>
    </location>
    <ligand>
        <name>Zn(2+)</name>
        <dbReference type="ChEBI" id="CHEBI:29105"/>
        <note>catalytic</note>
    </ligand>
</feature>
<dbReference type="PANTHER" id="PTHR45726">
    <property type="entry name" value="LEUKOTRIENE A-4 HYDROLASE"/>
    <property type="match status" value="1"/>
</dbReference>
<dbReference type="PANTHER" id="PTHR45726:SF3">
    <property type="entry name" value="LEUKOTRIENE A-4 HYDROLASE"/>
    <property type="match status" value="1"/>
</dbReference>
<dbReference type="Pfam" id="PF09127">
    <property type="entry name" value="Leuk-A4-hydro_C"/>
    <property type="match status" value="1"/>
</dbReference>
<feature type="active site" description="Proton acceptor" evidence="9">
    <location>
        <position position="294"/>
    </location>
</feature>
<dbReference type="InterPro" id="IPR038502">
    <property type="entry name" value="M1_LTA-4_hydro/amino_C_sf"/>
</dbReference>
<dbReference type="Pfam" id="PF17900">
    <property type="entry name" value="Peptidase_M1_N"/>
    <property type="match status" value="1"/>
</dbReference>
<comment type="subcellular location">
    <subcellularLocation>
        <location evidence="1">Cytoplasm</location>
    </subcellularLocation>
</comment>
<evidence type="ECO:0000256" key="5">
    <source>
        <dbReference type="ARBA" id="ARBA00022723"/>
    </source>
</evidence>
<dbReference type="Gene3D" id="1.10.390.10">
    <property type="entry name" value="Neutral Protease Domain 2"/>
    <property type="match status" value="1"/>
</dbReference>
<sequence length="618" mass="70883">MNYDPATLSNINEIQTDHIKLDLKVDFEYKILDGSATLSLTTIADNVNRVILDTKCLNIKSVSQDERQLKFHLNNEIDCFGATGLHIELNEPLTAGTKFELEIAYNTTIQGTAIQWLEPSQTVGKKHPYLFTQCQEIHARSLLPCQDTPCFKLTYSANIQVSRPLRALMSAIHVGEEEIDDGKSKLYKFEQEVKIPTYLIALAVGNLAGKEIGPRSTVWTEPEILQEAAWEFADTEKFIAIGEKLLTPYEWKKYDLLVLPASFPFGGMENPCLTFITPALIAGDRSLVDVVAHEVSHSWTGNLVTAANWEHFWLNEGWTMFIERKIIDRLHGEKESDFHAIIGWSLLEDDVKLFGENNPLTALQPVLKGVDPDDSFSYVSYEKGFNLLYHIQKVVGGSEFFEPYMKAHIKEFAGKSIVTDDWKNFLYSFMEKNYGSVKKDALDKIDWNSWLHSPGMPPIKHEFDQTLSKECNQLAERWNLARNNENFEEFSPADIEKFTTLQKMAFLDRMSEFPPLPHSVIATMDKSYNFTTVRNVEICFRWHKVCLLAEYEPNFPHVVKFVTEQGRTKYIRPLYRLLNNTKNGSDLAKKTFIENKSFYHPIAATMIERDIFKNEPAK</sequence>
<feature type="domain" description="Peptidase M1 leukotriene A4 hydrolase/aminopeptidase C-terminal" evidence="12">
    <location>
        <begin position="466"/>
        <end position="611"/>
    </location>
</feature>
<feature type="binding site" evidence="11">
    <location>
        <position position="297"/>
    </location>
    <ligand>
        <name>Zn(2+)</name>
        <dbReference type="ChEBI" id="CHEBI:29105"/>
        <note>catalytic</note>
    </ligand>
</feature>
<dbReference type="Gene3D" id="1.25.40.320">
    <property type="entry name" value="Peptidase M1, leukotriene A4 hydrolase/aminopeptidase C-terminal domain"/>
    <property type="match status" value="1"/>
</dbReference>
<evidence type="ECO:0000256" key="4">
    <source>
        <dbReference type="ARBA" id="ARBA00022670"/>
    </source>
</evidence>
<evidence type="ECO:0000256" key="2">
    <source>
        <dbReference type="ARBA" id="ARBA00010136"/>
    </source>
</evidence>
<dbReference type="Proteomes" id="UP000265703">
    <property type="component" value="Unassembled WGS sequence"/>
</dbReference>
<comment type="cofactor">
    <cofactor evidence="11">
        <name>Zn(2+)</name>
        <dbReference type="ChEBI" id="CHEBI:29105"/>
    </cofactor>
    <text evidence="11">Binds 1 zinc ion per subunit.</text>
</comment>
<evidence type="ECO:0000259" key="12">
    <source>
        <dbReference type="SMART" id="SM01263"/>
    </source>
</evidence>
<dbReference type="GO" id="GO:0070006">
    <property type="term" value="F:metalloaminopeptidase activity"/>
    <property type="evidence" value="ECO:0007669"/>
    <property type="project" value="UniProtKB-ARBA"/>
</dbReference>
<reference evidence="13 14" key="1">
    <citation type="submission" date="2018-06" db="EMBL/GenBank/DDBJ databases">
        <title>Comparative genomics reveals the genomic features of Rhizophagus irregularis, R. cerebriforme, R. diaphanum and Gigaspora rosea, and their symbiotic lifestyle signature.</title>
        <authorList>
            <person name="Morin E."/>
            <person name="San Clemente H."/>
            <person name="Chen E.C.H."/>
            <person name="De La Providencia I."/>
            <person name="Hainaut M."/>
            <person name="Kuo A."/>
            <person name="Kohler A."/>
            <person name="Murat C."/>
            <person name="Tang N."/>
            <person name="Roy S."/>
            <person name="Loubradou J."/>
            <person name="Henrissat B."/>
            <person name="Grigoriev I.V."/>
            <person name="Corradi N."/>
            <person name="Roux C."/>
            <person name="Martin F.M."/>
        </authorList>
    </citation>
    <scope>NUCLEOTIDE SEQUENCE [LARGE SCALE GENOMIC DNA]</scope>
    <source>
        <strain evidence="13 14">DAOM 227022</strain>
    </source>
</reference>
<evidence type="ECO:0000256" key="10">
    <source>
        <dbReference type="PIRSR" id="PIRSR634015-2"/>
    </source>
</evidence>
<keyword evidence="7 11" id="KW-0862">Zinc</keyword>
<evidence type="ECO:0000256" key="11">
    <source>
        <dbReference type="PIRSR" id="PIRSR634015-3"/>
    </source>
</evidence>
<comment type="caution">
    <text evidence="13">The sequence shown here is derived from an EMBL/GenBank/DDBJ whole genome shotgun (WGS) entry which is preliminary data.</text>
</comment>
<dbReference type="EMBL" id="QKYT01000077">
    <property type="protein sequence ID" value="RIA94622.1"/>
    <property type="molecule type" value="Genomic_DNA"/>
</dbReference>
<keyword evidence="5 11" id="KW-0479">Metal-binding</keyword>
<evidence type="ECO:0000256" key="3">
    <source>
        <dbReference type="ARBA" id="ARBA00022490"/>
    </source>
</evidence>
<keyword evidence="8" id="KW-0482">Metalloprotease</keyword>
<dbReference type="SUPFAM" id="SSF63737">
    <property type="entry name" value="Leukotriene A4 hydrolase N-terminal domain"/>
    <property type="match status" value="1"/>
</dbReference>
<organism evidence="13 14">
    <name type="scientific">Glomus cerebriforme</name>
    <dbReference type="NCBI Taxonomy" id="658196"/>
    <lineage>
        <taxon>Eukaryota</taxon>
        <taxon>Fungi</taxon>
        <taxon>Fungi incertae sedis</taxon>
        <taxon>Mucoromycota</taxon>
        <taxon>Glomeromycotina</taxon>
        <taxon>Glomeromycetes</taxon>
        <taxon>Glomerales</taxon>
        <taxon>Glomeraceae</taxon>
        <taxon>Glomus</taxon>
    </lineage>
</organism>
<dbReference type="InterPro" id="IPR045357">
    <property type="entry name" value="Aminopeptidase_N-like_N"/>
</dbReference>
<dbReference type="InterPro" id="IPR049980">
    <property type="entry name" value="LTA4H_cat"/>
</dbReference>
<evidence type="ECO:0000256" key="6">
    <source>
        <dbReference type="ARBA" id="ARBA00022801"/>
    </source>
</evidence>
<dbReference type="STRING" id="658196.A0A397T9S9"/>
<dbReference type="PRINTS" id="PR00756">
    <property type="entry name" value="ALADIPTASE"/>
</dbReference>
<evidence type="ECO:0000256" key="1">
    <source>
        <dbReference type="ARBA" id="ARBA00004496"/>
    </source>
</evidence>
<dbReference type="InterPro" id="IPR034015">
    <property type="entry name" value="M1_LTA4H"/>
</dbReference>
<dbReference type="InterPro" id="IPR015211">
    <property type="entry name" value="Peptidase_M1_C"/>
</dbReference>
<dbReference type="FunFam" id="1.10.390.10:FF:000003">
    <property type="entry name" value="Leukotriene A(4) hydrolase"/>
    <property type="match status" value="1"/>
</dbReference>
<dbReference type="SMART" id="SM01263">
    <property type="entry name" value="Leuk-A4-hydro_C"/>
    <property type="match status" value="1"/>
</dbReference>
<dbReference type="FunFam" id="2.60.40.1730:FF:000004">
    <property type="entry name" value="Leukotriene A(4) hydrolase"/>
    <property type="match status" value="1"/>
</dbReference>
<dbReference type="FunFam" id="1.25.40.320:FF:000001">
    <property type="entry name" value="Leukotriene A(4) hydrolase"/>
    <property type="match status" value="1"/>
</dbReference>
<name>A0A397T9S9_9GLOM</name>
<dbReference type="InterPro" id="IPR014782">
    <property type="entry name" value="Peptidase_M1_dom"/>
</dbReference>
<accession>A0A397T9S9</accession>
<dbReference type="FunFam" id="3.30.2010.30:FF:000001">
    <property type="entry name" value="Leukotriene A(4) hydrolase"/>
    <property type="match status" value="1"/>
</dbReference>
<evidence type="ECO:0000256" key="9">
    <source>
        <dbReference type="PIRSR" id="PIRSR634015-1"/>
    </source>
</evidence>
<evidence type="ECO:0000313" key="14">
    <source>
        <dbReference type="Proteomes" id="UP000265703"/>
    </source>
</evidence>
<dbReference type="InterPro" id="IPR001930">
    <property type="entry name" value="Peptidase_M1"/>
</dbReference>
<dbReference type="GO" id="GO:0008270">
    <property type="term" value="F:zinc ion binding"/>
    <property type="evidence" value="ECO:0007669"/>
    <property type="project" value="InterPro"/>
</dbReference>
<dbReference type="SUPFAM" id="SSF55486">
    <property type="entry name" value="Metalloproteases ('zincins'), catalytic domain"/>
    <property type="match status" value="1"/>
</dbReference>
<dbReference type="GO" id="GO:0004301">
    <property type="term" value="F:epoxide hydrolase activity"/>
    <property type="evidence" value="ECO:0007669"/>
    <property type="project" value="TreeGrafter"/>
</dbReference>
<dbReference type="CDD" id="cd09599">
    <property type="entry name" value="M1_LTA4H"/>
    <property type="match status" value="1"/>
</dbReference>
<feature type="binding site" evidence="10">
    <location>
        <begin position="567"/>
        <end position="569"/>
    </location>
    <ligand>
        <name>a peptide</name>
        <dbReference type="ChEBI" id="CHEBI:60466"/>
    </ligand>
</feature>
<proteinExistence type="inferred from homology"/>
<dbReference type="Gene3D" id="3.30.2010.30">
    <property type="match status" value="1"/>
</dbReference>
<feature type="binding site" evidence="10">
    <location>
        <begin position="264"/>
        <end position="269"/>
    </location>
    <ligand>
        <name>a peptide</name>
        <dbReference type="ChEBI" id="CHEBI:60466"/>
    </ligand>
</feature>
<feature type="binding site" evidence="10">
    <location>
        <begin position="133"/>
        <end position="135"/>
    </location>
    <ligand>
        <name>a peptide</name>
        <dbReference type="ChEBI" id="CHEBI:60466"/>
    </ligand>
</feature>